<dbReference type="EMBL" id="LACI01000567">
    <property type="protein sequence ID" value="KJU86503.1"/>
    <property type="molecule type" value="Genomic_DNA"/>
</dbReference>
<dbReference type="Pfam" id="PF24389">
    <property type="entry name" value="ORC-CDC6-like"/>
    <property type="match status" value="1"/>
</dbReference>
<dbReference type="InterPro" id="IPR056955">
    <property type="entry name" value="ORC-CDC6-like"/>
</dbReference>
<dbReference type="SUPFAM" id="SSF52540">
    <property type="entry name" value="P-loop containing nucleoside triphosphate hydrolases"/>
    <property type="match status" value="1"/>
</dbReference>
<accession>A0A0F3H0P6</accession>
<dbReference type="AlphaFoldDB" id="A0A0F3H0P6"/>
<evidence type="ECO:0000313" key="1">
    <source>
        <dbReference type="EMBL" id="KJU86503.1"/>
    </source>
</evidence>
<organism evidence="1 2">
    <name type="scientific">Candidatus Magnetobacterium bavaricum</name>
    <dbReference type="NCBI Taxonomy" id="29290"/>
    <lineage>
        <taxon>Bacteria</taxon>
        <taxon>Pseudomonadati</taxon>
        <taxon>Nitrospirota</taxon>
        <taxon>Thermodesulfovibrionia</taxon>
        <taxon>Thermodesulfovibrionales</taxon>
        <taxon>Candidatus Magnetobacteriaceae</taxon>
        <taxon>Candidatus Magnetobacterium</taxon>
    </lineage>
</organism>
<evidence type="ECO:0000313" key="2">
    <source>
        <dbReference type="Proteomes" id="UP000033423"/>
    </source>
</evidence>
<dbReference type="InterPro" id="IPR027417">
    <property type="entry name" value="P-loop_NTPase"/>
</dbReference>
<reference evidence="1 2" key="1">
    <citation type="submission" date="2015-02" db="EMBL/GenBank/DDBJ databases">
        <title>Single-cell genomics of uncultivated deep-branching MTB reveals a conserved set of magnetosome genes.</title>
        <authorList>
            <person name="Kolinko S."/>
            <person name="Richter M."/>
            <person name="Glockner F.O."/>
            <person name="Brachmann A."/>
            <person name="Schuler D."/>
        </authorList>
    </citation>
    <scope>NUCLEOTIDE SEQUENCE [LARGE SCALE GENOMIC DNA]</scope>
    <source>
        <strain evidence="1">TM-1</strain>
    </source>
</reference>
<dbReference type="Proteomes" id="UP000033423">
    <property type="component" value="Unassembled WGS sequence"/>
</dbReference>
<keyword evidence="2" id="KW-1185">Reference proteome</keyword>
<gene>
    <name evidence="1" type="ORF">MBAV_001304</name>
</gene>
<name>A0A0F3H0P6_9BACT</name>
<comment type="caution">
    <text evidence="1">The sequence shown here is derived from an EMBL/GenBank/DDBJ whole genome shotgun (WGS) entry which is preliminary data.</text>
</comment>
<proteinExistence type="predicted"/>
<sequence>MPDIYRNAFLNRFSDRTGLERSTFLGMYAPQIVRELLKDENLLLPKLTWLLGLPGSGKTSFLRLLCIDIVSEVFKQKKTDDEVFKVLKESGIVDNNNKIIYIGIYIPIDDIYSEAENITLDSKYKDQLFYTIFNLRVAKQLIKALKTVYDQNDSIEIQKIPPDRIPPAIFSETLDADLFLKKVQTQEELISKLLNSFPGSPISAELEFHIRFASFDLLNAQKEYHNINFILMIDDAHELYDGQLKKLSDALSKREWFFPRWIALRKHIFPLETLLEPYRITTDQRESSVIDIDKDILKNNEAKLFKPFIERIYRVIWGIMVKY</sequence>
<protein>
    <submittedName>
        <fullName evidence="1">Uncharacterized protein</fullName>
    </submittedName>
</protein>